<keyword evidence="7 14" id="KW-1133">Transmembrane helix</keyword>
<name>A0A2T7PYN6_POMCA</name>
<evidence type="ECO:0000256" key="4">
    <source>
        <dbReference type="ARBA" id="ARBA00022692"/>
    </source>
</evidence>
<keyword evidence="11" id="KW-0325">Glycoprotein</keyword>
<dbReference type="OrthoDB" id="546820at2759"/>
<feature type="transmembrane region" description="Helical" evidence="14">
    <location>
        <begin position="122"/>
        <end position="146"/>
    </location>
</feature>
<evidence type="ECO:0000256" key="2">
    <source>
        <dbReference type="ARBA" id="ARBA00006434"/>
    </source>
</evidence>
<evidence type="ECO:0000313" key="16">
    <source>
        <dbReference type="Proteomes" id="UP000245119"/>
    </source>
</evidence>
<dbReference type="InterPro" id="IPR001734">
    <property type="entry name" value="Na/solute_symporter"/>
</dbReference>
<keyword evidence="9" id="KW-0406">Ion transport</keyword>
<feature type="transmembrane region" description="Helical" evidence="14">
    <location>
        <begin position="6"/>
        <end position="26"/>
    </location>
</feature>
<keyword evidence="3" id="KW-0813">Transport</keyword>
<dbReference type="PANTHER" id="PTHR45897">
    <property type="entry name" value="HIGH-AFFINITY CHOLINE TRANSPORTER 1"/>
    <property type="match status" value="1"/>
</dbReference>
<evidence type="ECO:0000256" key="6">
    <source>
        <dbReference type="ARBA" id="ARBA00022979"/>
    </source>
</evidence>
<keyword evidence="12" id="KW-0739">Sodium transport</keyword>
<feature type="transmembrane region" description="Helical" evidence="14">
    <location>
        <begin position="372"/>
        <end position="399"/>
    </location>
</feature>
<evidence type="ECO:0000256" key="9">
    <source>
        <dbReference type="ARBA" id="ARBA00023065"/>
    </source>
</evidence>
<evidence type="ECO:0000256" key="7">
    <source>
        <dbReference type="ARBA" id="ARBA00022989"/>
    </source>
</evidence>
<protein>
    <submittedName>
        <fullName evidence="15">Uncharacterized protein</fullName>
    </submittedName>
</protein>
<feature type="transmembrane region" description="Helical" evidence="14">
    <location>
        <begin position="225"/>
        <end position="247"/>
    </location>
</feature>
<dbReference type="Proteomes" id="UP000245119">
    <property type="component" value="Linkage Group LG1"/>
</dbReference>
<evidence type="ECO:0000256" key="8">
    <source>
        <dbReference type="ARBA" id="ARBA00023053"/>
    </source>
</evidence>
<feature type="transmembrane region" description="Helical" evidence="14">
    <location>
        <begin position="78"/>
        <end position="101"/>
    </location>
</feature>
<evidence type="ECO:0000256" key="5">
    <source>
        <dbReference type="ARBA" id="ARBA00022847"/>
    </source>
</evidence>
<evidence type="ECO:0000256" key="14">
    <source>
        <dbReference type="SAM" id="Phobius"/>
    </source>
</evidence>
<proteinExistence type="inferred from homology"/>
<comment type="subcellular location">
    <subcellularLocation>
        <location evidence="1">Membrane</location>
        <topology evidence="1">Multi-pass membrane protein</topology>
    </subcellularLocation>
</comment>
<keyword evidence="10 14" id="KW-0472">Membrane</keyword>
<evidence type="ECO:0000256" key="10">
    <source>
        <dbReference type="ARBA" id="ARBA00023136"/>
    </source>
</evidence>
<accession>A0A2T7PYN6</accession>
<evidence type="ECO:0000256" key="3">
    <source>
        <dbReference type="ARBA" id="ARBA00022448"/>
    </source>
</evidence>
<feature type="transmembrane region" description="Helical" evidence="14">
    <location>
        <begin position="305"/>
        <end position="329"/>
    </location>
</feature>
<feature type="transmembrane region" description="Helical" evidence="14">
    <location>
        <begin position="186"/>
        <end position="205"/>
    </location>
</feature>
<dbReference type="CDD" id="cd11474">
    <property type="entry name" value="SLC5sbd_CHT"/>
    <property type="match status" value="1"/>
</dbReference>
<dbReference type="PANTHER" id="PTHR45897:SF4">
    <property type="entry name" value="HIGH-AFFINITY CHOLINE TRANSPORTER 1"/>
    <property type="match status" value="1"/>
</dbReference>
<keyword evidence="16" id="KW-1185">Reference proteome</keyword>
<comment type="similarity">
    <text evidence="2 13">Belongs to the sodium:solute symporter (SSF) (TC 2.A.21) family.</text>
</comment>
<evidence type="ECO:0000313" key="15">
    <source>
        <dbReference type="EMBL" id="PVD38531.1"/>
    </source>
</evidence>
<organism evidence="15 16">
    <name type="scientific">Pomacea canaliculata</name>
    <name type="common">Golden apple snail</name>
    <dbReference type="NCBI Taxonomy" id="400727"/>
    <lineage>
        <taxon>Eukaryota</taxon>
        <taxon>Metazoa</taxon>
        <taxon>Spiralia</taxon>
        <taxon>Lophotrochozoa</taxon>
        <taxon>Mollusca</taxon>
        <taxon>Gastropoda</taxon>
        <taxon>Caenogastropoda</taxon>
        <taxon>Architaenioglossa</taxon>
        <taxon>Ampullarioidea</taxon>
        <taxon>Ampullariidae</taxon>
        <taxon>Pomacea</taxon>
    </lineage>
</organism>
<evidence type="ECO:0000256" key="12">
    <source>
        <dbReference type="ARBA" id="ARBA00023201"/>
    </source>
</evidence>
<feature type="transmembrane region" description="Helical" evidence="14">
    <location>
        <begin position="47"/>
        <end position="66"/>
    </location>
</feature>
<keyword evidence="6" id="KW-0530">Neurotransmitter biosynthesis</keyword>
<dbReference type="GO" id="GO:0008292">
    <property type="term" value="P:acetylcholine biosynthetic process"/>
    <property type="evidence" value="ECO:0007669"/>
    <property type="project" value="TreeGrafter"/>
</dbReference>
<dbReference type="GO" id="GO:0005886">
    <property type="term" value="C:plasma membrane"/>
    <property type="evidence" value="ECO:0007669"/>
    <property type="project" value="TreeGrafter"/>
</dbReference>
<dbReference type="Pfam" id="PF00474">
    <property type="entry name" value="SSF"/>
    <property type="match status" value="1"/>
</dbReference>
<dbReference type="PROSITE" id="PS50283">
    <property type="entry name" value="NA_SOLUT_SYMP_3"/>
    <property type="match status" value="1"/>
</dbReference>
<dbReference type="OMA" id="ASECEMM"/>
<gene>
    <name evidence="15" type="ORF">C0Q70_01147</name>
</gene>
<keyword evidence="8" id="KW-0915">Sodium</keyword>
<evidence type="ECO:0000256" key="13">
    <source>
        <dbReference type="RuleBase" id="RU362091"/>
    </source>
</evidence>
<evidence type="ECO:0000256" key="1">
    <source>
        <dbReference type="ARBA" id="ARBA00004141"/>
    </source>
</evidence>
<dbReference type="InterPro" id="IPR038377">
    <property type="entry name" value="Na/Glc_symporter_sf"/>
</dbReference>
<evidence type="ECO:0000256" key="11">
    <source>
        <dbReference type="ARBA" id="ARBA00023180"/>
    </source>
</evidence>
<keyword evidence="5" id="KW-0769">Symport</keyword>
<dbReference type="GO" id="GO:0005307">
    <property type="term" value="F:choline:sodium symporter activity"/>
    <property type="evidence" value="ECO:0007669"/>
    <property type="project" value="TreeGrafter"/>
</dbReference>
<reference evidence="15 16" key="1">
    <citation type="submission" date="2018-04" db="EMBL/GenBank/DDBJ databases">
        <title>The genome of golden apple snail Pomacea canaliculata provides insight into stress tolerance and invasive adaptation.</title>
        <authorList>
            <person name="Liu C."/>
            <person name="Liu B."/>
            <person name="Ren Y."/>
            <person name="Zhang Y."/>
            <person name="Wang H."/>
            <person name="Li S."/>
            <person name="Jiang F."/>
            <person name="Yin L."/>
            <person name="Zhang G."/>
            <person name="Qian W."/>
            <person name="Fan W."/>
        </authorList>
    </citation>
    <scope>NUCLEOTIDE SEQUENCE [LARGE SCALE GENOMIC DNA]</scope>
    <source>
        <strain evidence="15">SZHN2017</strain>
        <tissue evidence="15">Muscle</tissue>
    </source>
</reference>
<feature type="transmembrane region" description="Helical" evidence="14">
    <location>
        <begin position="158"/>
        <end position="179"/>
    </location>
</feature>
<feature type="transmembrane region" description="Helical" evidence="14">
    <location>
        <begin position="259"/>
        <end position="285"/>
    </location>
</feature>
<dbReference type="AlphaFoldDB" id="A0A2T7PYN6"/>
<comment type="caution">
    <text evidence="15">The sequence shown here is derived from an EMBL/GenBank/DDBJ whole genome shotgun (WGS) entry which is preliminary data.</text>
</comment>
<dbReference type="InterPro" id="IPR052244">
    <property type="entry name" value="Choline_transporter"/>
</dbReference>
<dbReference type="Gene3D" id="1.20.1730.10">
    <property type="entry name" value="Sodium/glucose cotransporter"/>
    <property type="match status" value="1"/>
</dbReference>
<dbReference type="EMBL" id="PZQS01000001">
    <property type="protein sequence ID" value="PVD38531.1"/>
    <property type="molecule type" value="Genomic_DNA"/>
</dbReference>
<feature type="transmembrane region" description="Helical" evidence="14">
    <location>
        <begin position="341"/>
        <end position="360"/>
    </location>
</feature>
<sequence>MAVSIAGVISIVVFYLVILVIGLIAARKSGFRARNIDSQDVILAGRNIGLFVGVFTMTATWVGGGYINGAAEIVGTKGLVWCQAPFGYTISLIFGGLFFAAKMRKSGFTTLLDPFHQKYGRLMGCLLYLPALTGEVFWSAAILATLGATLKVILDIDLSLSILISAAIALLYTLLGGLYSVAYTDIVQLICIFVGLIVGVPFAATHEAARSLTENSTWLGSVDPAFIGTYIDYYLLLIFGGIPWQVYWQRALSAKTVAIARGLSVLGALGCLILAVPPVLLGAVAATADWNKTAYGQPSLAQEDVALTLPLVYFHMTPVAVSFVGLGAISAAVMSSTDSSFLSASSMFACNVFGVMYQLARGQRPSGTMTVWVMRCAQVVIAGLACGLALTVTSVYYLVGAVLRLRLRHPLPPAAVRAFRALEQYIRVSGSLRLRPPLPPARRRARPQSPTCYSVPLVRPSKRPEVPFRTLAMFISLASHLGVSAGARQVFRRTSCPPTWTSSTVSSWTRKQSAVVLRTEPSTWRSHQAMKRLTKKTR</sequence>
<keyword evidence="4 14" id="KW-0812">Transmembrane</keyword>